<feature type="region of interest" description="Disordered" evidence="1">
    <location>
        <begin position="97"/>
        <end position="134"/>
    </location>
</feature>
<feature type="compositionally biased region" description="Basic and acidic residues" evidence="1">
    <location>
        <begin position="106"/>
        <end position="117"/>
    </location>
</feature>
<feature type="compositionally biased region" description="Basic and acidic residues" evidence="1">
    <location>
        <begin position="178"/>
        <end position="191"/>
    </location>
</feature>
<dbReference type="Proteomes" id="UP001497522">
    <property type="component" value="Chromosome 18"/>
</dbReference>
<feature type="transmembrane region" description="Helical" evidence="2">
    <location>
        <begin position="347"/>
        <end position="366"/>
    </location>
</feature>
<gene>
    <name evidence="3" type="ORF">CSSPJE1EN2_LOCUS11844</name>
</gene>
<feature type="region of interest" description="Disordered" evidence="1">
    <location>
        <begin position="1"/>
        <end position="26"/>
    </location>
</feature>
<dbReference type="PANTHER" id="PTHR35280">
    <property type="entry name" value="F17L21.9"/>
    <property type="match status" value="1"/>
</dbReference>
<keyword evidence="2" id="KW-0812">Transmembrane</keyword>
<keyword evidence="4" id="KW-1185">Reference proteome</keyword>
<feature type="compositionally biased region" description="Low complexity" evidence="1">
    <location>
        <begin position="240"/>
        <end position="249"/>
    </location>
</feature>
<sequence length="440" mass="48230">MMEQTLEQVSSNDQQHGSQRRKISEASHALQQDYLEGGRGSCNIFKDGDAAQLFSAPALEGSFVGIATGGRIMSSSSSKDIHKQGNARELHLGHNSNVSAHQGLSDNKDVNFEKESGSDSGESGSYGWADDHGDEAGVDGDTKSLLLQKWDQEDFILVEGALVQMLQKKSTSSSSKRLKQDGEGEGLKKSESGVLLEQTGGSEILDSQWDFELLSRLLHQVQALRVEKSEHRQRRKATRSHSTYDSSSSWDVTRKSGDKQKVNLRKYEMKRMVEAAAQAAEAASEAAKAAVESVAKHEDMIEVLLQMLGPNSQFAHQQKATKRDDELSDTESEEEKISKKIVRQNQITHWALGFMLVTSFIWRYIVVKVAKRVKTKVSDPLGYIGGIVTDGFKGPGKDSNEDKIDTNRKPPLIPPVKLPSLLHGKTGKEGGVDPSPQGAS</sequence>
<feature type="region of interest" description="Disordered" evidence="1">
    <location>
        <begin position="392"/>
        <end position="440"/>
    </location>
</feature>
<feature type="region of interest" description="Disordered" evidence="1">
    <location>
        <begin position="168"/>
        <end position="193"/>
    </location>
</feature>
<name>A0ABP1B1Y6_9BRYO</name>
<feature type="region of interest" description="Disordered" evidence="1">
    <location>
        <begin position="227"/>
        <end position="256"/>
    </location>
</feature>
<organism evidence="3 4">
    <name type="scientific">Sphagnum jensenii</name>
    <dbReference type="NCBI Taxonomy" id="128206"/>
    <lineage>
        <taxon>Eukaryota</taxon>
        <taxon>Viridiplantae</taxon>
        <taxon>Streptophyta</taxon>
        <taxon>Embryophyta</taxon>
        <taxon>Bryophyta</taxon>
        <taxon>Sphagnophytina</taxon>
        <taxon>Sphagnopsida</taxon>
        <taxon>Sphagnales</taxon>
        <taxon>Sphagnaceae</taxon>
        <taxon>Sphagnum</taxon>
    </lineage>
</organism>
<feature type="region of interest" description="Disordered" evidence="1">
    <location>
        <begin position="314"/>
        <end position="333"/>
    </location>
</feature>
<feature type="compositionally biased region" description="Polar residues" evidence="1">
    <location>
        <begin position="1"/>
        <end position="17"/>
    </location>
</feature>
<dbReference type="PANTHER" id="PTHR35280:SF1">
    <property type="entry name" value="F17L21.9"/>
    <property type="match status" value="1"/>
</dbReference>
<evidence type="ECO:0000313" key="4">
    <source>
        <dbReference type="Proteomes" id="UP001497522"/>
    </source>
</evidence>
<keyword evidence="2" id="KW-1133">Transmembrane helix</keyword>
<reference evidence="3" key="1">
    <citation type="submission" date="2024-03" db="EMBL/GenBank/DDBJ databases">
        <authorList>
            <consortium name="ELIXIR-Norway"/>
            <consortium name="Elixir Norway"/>
        </authorList>
    </citation>
    <scope>NUCLEOTIDE SEQUENCE</scope>
</reference>
<evidence type="ECO:0000256" key="2">
    <source>
        <dbReference type="SAM" id="Phobius"/>
    </source>
</evidence>
<proteinExistence type="predicted"/>
<evidence type="ECO:0000256" key="1">
    <source>
        <dbReference type="SAM" id="MobiDB-lite"/>
    </source>
</evidence>
<evidence type="ECO:0000313" key="3">
    <source>
        <dbReference type="EMBL" id="CAK9868980.1"/>
    </source>
</evidence>
<keyword evidence="2" id="KW-0472">Membrane</keyword>
<protein>
    <submittedName>
        <fullName evidence="3">Uncharacterized protein</fullName>
    </submittedName>
</protein>
<dbReference type="EMBL" id="OZ023719">
    <property type="protein sequence ID" value="CAK9868980.1"/>
    <property type="molecule type" value="Genomic_DNA"/>
</dbReference>
<accession>A0ABP1B1Y6</accession>
<feature type="compositionally biased region" description="Basic and acidic residues" evidence="1">
    <location>
        <begin position="395"/>
        <end position="408"/>
    </location>
</feature>